<reference evidence="2" key="1">
    <citation type="submission" date="2016-06" db="EMBL/GenBank/DDBJ databases">
        <title>Parallel loss of symbiosis genes in relatives of nitrogen-fixing non-legume Parasponia.</title>
        <authorList>
            <person name="Van Velzen R."/>
            <person name="Holmer R."/>
            <person name="Bu F."/>
            <person name="Rutten L."/>
            <person name="Van Zeijl A."/>
            <person name="Liu W."/>
            <person name="Santuari L."/>
            <person name="Cao Q."/>
            <person name="Sharma T."/>
            <person name="Shen D."/>
            <person name="Roswanjaya Y."/>
            <person name="Wardhani T."/>
            <person name="Kalhor M.S."/>
            <person name="Jansen J."/>
            <person name="Van den Hoogen J."/>
            <person name="Gungor B."/>
            <person name="Hartog M."/>
            <person name="Hontelez J."/>
            <person name="Verver J."/>
            <person name="Yang W.-C."/>
            <person name="Schijlen E."/>
            <person name="Repin R."/>
            <person name="Schilthuizen M."/>
            <person name="Schranz E."/>
            <person name="Heidstra R."/>
            <person name="Miyata K."/>
            <person name="Fedorova E."/>
            <person name="Kohlen W."/>
            <person name="Bisseling T."/>
            <person name="Smit S."/>
            <person name="Geurts R."/>
        </authorList>
    </citation>
    <scope>NUCLEOTIDE SEQUENCE [LARGE SCALE GENOMIC DNA]</scope>
    <source>
        <strain evidence="2">cv. WU1-14</strain>
    </source>
</reference>
<comment type="caution">
    <text evidence="1">The sequence shown here is derived from an EMBL/GenBank/DDBJ whole genome shotgun (WGS) entry which is preliminary data.</text>
</comment>
<organism evidence="1 2">
    <name type="scientific">Parasponia andersonii</name>
    <name type="common">Sponia andersonii</name>
    <dbReference type="NCBI Taxonomy" id="3476"/>
    <lineage>
        <taxon>Eukaryota</taxon>
        <taxon>Viridiplantae</taxon>
        <taxon>Streptophyta</taxon>
        <taxon>Embryophyta</taxon>
        <taxon>Tracheophyta</taxon>
        <taxon>Spermatophyta</taxon>
        <taxon>Magnoliopsida</taxon>
        <taxon>eudicotyledons</taxon>
        <taxon>Gunneridae</taxon>
        <taxon>Pentapetalae</taxon>
        <taxon>rosids</taxon>
        <taxon>fabids</taxon>
        <taxon>Rosales</taxon>
        <taxon>Cannabaceae</taxon>
        <taxon>Parasponia</taxon>
    </lineage>
</organism>
<protein>
    <submittedName>
        <fullName evidence="1">Uncharacterized protein</fullName>
    </submittedName>
</protein>
<dbReference type="Proteomes" id="UP000237105">
    <property type="component" value="Unassembled WGS sequence"/>
</dbReference>
<gene>
    <name evidence="1" type="ORF">PanWU01x14_213180</name>
</gene>
<dbReference type="AlphaFoldDB" id="A0A2P5BT13"/>
<dbReference type="EMBL" id="JXTB01000227">
    <property type="protein sequence ID" value="PON51905.1"/>
    <property type="molecule type" value="Genomic_DNA"/>
</dbReference>
<sequence>MPMSQLRACSVCTCPMLRAHVLVKPSMGCTHVSHPNACLGIPPTLCARLVPLPCMLGITPAMPLLAANKPCHAPPKVWPCLGPCQPAHGFYSSLQRSHSIVIPNICS</sequence>
<name>A0A2P5BT13_PARAD</name>
<proteinExistence type="predicted"/>
<evidence type="ECO:0000313" key="2">
    <source>
        <dbReference type="Proteomes" id="UP000237105"/>
    </source>
</evidence>
<evidence type="ECO:0000313" key="1">
    <source>
        <dbReference type="EMBL" id="PON51905.1"/>
    </source>
</evidence>
<accession>A0A2P5BT13</accession>
<keyword evidence="2" id="KW-1185">Reference proteome</keyword>